<evidence type="ECO:0000313" key="6">
    <source>
        <dbReference type="Proteomes" id="UP000011087"/>
    </source>
</evidence>
<dbReference type="PANTHER" id="PTHR10098">
    <property type="entry name" value="RAPSYN-RELATED"/>
    <property type="match status" value="1"/>
</dbReference>
<dbReference type="RefSeq" id="XP_005839686.1">
    <property type="nucleotide sequence ID" value="XM_005839629.1"/>
</dbReference>
<evidence type="ECO:0000259" key="3">
    <source>
        <dbReference type="Pfam" id="PF12770"/>
    </source>
</evidence>
<dbReference type="EMBL" id="JH992972">
    <property type="protein sequence ID" value="EKX52706.1"/>
    <property type="molecule type" value="Genomic_DNA"/>
</dbReference>
<gene>
    <name evidence="4" type="ORF">GUITHDRAFT_133730</name>
</gene>
<protein>
    <recommendedName>
        <fullName evidence="3">CHAT domain-containing protein</fullName>
    </recommendedName>
</protein>
<evidence type="ECO:0000256" key="1">
    <source>
        <dbReference type="PROSITE-ProRule" id="PRU00339"/>
    </source>
</evidence>
<dbReference type="InterPro" id="IPR011990">
    <property type="entry name" value="TPR-like_helical_dom_sf"/>
</dbReference>
<organism evidence="4">
    <name type="scientific">Guillardia theta (strain CCMP2712)</name>
    <name type="common">Cryptophyte</name>
    <dbReference type="NCBI Taxonomy" id="905079"/>
    <lineage>
        <taxon>Eukaryota</taxon>
        <taxon>Cryptophyceae</taxon>
        <taxon>Pyrenomonadales</taxon>
        <taxon>Geminigeraceae</taxon>
        <taxon>Guillardia</taxon>
    </lineage>
</organism>
<dbReference type="KEGG" id="gtt:GUITHDRAFT_133730"/>
<keyword evidence="6" id="KW-1185">Reference proteome</keyword>
<dbReference type="EnsemblProtists" id="EKX52706">
    <property type="protein sequence ID" value="EKX52706"/>
    <property type="gene ID" value="GUITHDRAFT_133730"/>
</dbReference>
<evidence type="ECO:0000313" key="4">
    <source>
        <dbReference type="EMBL" id="EKX52706.1"/>
    </source>
</evidence>
<accession>L1JVU6</accession>
<dbReference type="SUPFAM" id="SSF48452">
    <property type="entry name" value="TPR-like"/>
    <property type="match status" value="1"/>
</dbReference>
<dbReference type="OrthoDB" id="9991317at2759"/>
<evidence type="ECO:0000313" key="5">
    <source>
        <dbReference type="EnsemblProtists" id="EKX52706"/>
    </source>
</evidence>
<dbReference type="HOGENOM" id="CLU_312963_0_0_1"/>
<dbReference type="InterPro" id="IPR019734">
    <property type="entry name" value="TPR_rpt"/>
</dbReference>
<sequence length="937" mass="104460">MLRLEERVDHEGVRGPSPFLGMQVKLSDEGKAILQGHGFRSSLPQERGTVVSLRQDKNSRCIATLAHPTMLNKDTEPVLSPSGTIEEEQLQSMGIYLQVAAVMTRTIHGIWVARSSCCWWKDAGATVVHKPSKRAVQLQSLVVVVNREDRYERIQCLPEEVDQDGYVRGMCLFEDNKYEAAERELEAALEDPNVDGVNAIKIMMYLKAILADRGNLGSALERCKETVEKTSLLDHGDPQMFELHMMALSNLGEMYLQLNDNISAKYFLAKGLKLCRLLGRIANEAKLYGGLGDICEVENDLMMARHYYEKYFELSCRCEDRQSMAASCSCLERVYRRLIRSNMPLSDQTCEIYAEKADLYGRCAVEISRSIDDKMLIADVDLHSLSLKEEGLDEKIEQAEECVSVYRDMSADEKLSVSLDVLGRLYRQAGNLEGAMKCLEESLTLSEKAQKSIHKVGDSLRVSFFEQQQATYNQLVDLLASLAREDVDMQRRALLVAERSKARTLTDTIVLKQQETSTSLSTWNELSWDELVDVVKGEKKTMIEFYVTSQHLLTWMLQPDGQLHFVRTDLQQFFTSHNFPSSSSNPSQQLQTFVENLIRDIELEARRASEDAISLLFQLCLQPIQHLLRKQVAVMIVPHSALYLLPWYCLLSCLDAPPLLLPSLSLLMAIRSRGQAKRAGGALQAMVVGNPLPVPWVIGGGAQELEGAEREAEAVARSLASMAMEPELLLREEASKEAVLRRMEDSSWLHFACHTAADVRMGLISREAALFRPHTSAIFLANVERRTGLPWSSVILSLEEVCASEVVKGSVVVMSSCSSGRGAVKQEGVIGLARAFLMAGASTVVCSLWDLRDGSQRTLMELFYRRLEEGEAVEDALFHAQRSLQAANPCSLSSSSTDRGRLDRPPAAGPPALTSRDWGSMVVVGASCPSPKSWSRS</sequence>
<reference evidence="6" key="2">
    <citation type="submission" date="2012-11" db="EMBL/GenBank/DDBJ databases">
        <authorList>
            <person name="Kuo A."/>
            <person name="Curtis B.A."/>
            <person name="Tanifuji G."/>
            <person name="Burki F."/>
            <person name="Gruber A."/>
            <person name="Irimia M."/>
            <person name="Maruyama S."/>
            <person name="Arias M.C."/>
            <person name="Ball S.G."/>
            <person name="Gile G.H."/>
            <person name="Hirakawa Y."/>
            <person name="Hopkins J.F."/>
            <person name="Rensing S.A."/>
            <person name="Schmutz J."/>
            <person name="Symeonidi A."/>
            <person name="Elias M."/>
            <person name="Eveleigh R.J."/>
            <person name="Herman E.K."/>
            <person name="Klute M.J."/>
            <person name="Nakayama T."/>
            <person name="Obornik M."/>
            <person name="Reyes-Prieto A."/>
            <person name="Armbrust E.V."/>
            <person name="Aves S.J."/>
            <person name="Beiko R.G."/>
            <person name="Coutinho P."/>
            <person name="Dacks J.B."/>
            <person name="Durnford D.G."/>
            <person name="Fast N.M."/>
            <person name="Green B.R."/>
            <person name="Grisdale C."/>
            <person name="Hempe F."/>
            <person name="Henrissat B."/>
            <person name="Hoppner M.P."/>
            <person name="Ishida K.-I."/>
            <person name="Kim E."/>
            <person name="Koreny L."/>
            <person name="Kroth P.G."/>
            <person name="Liu Y."/>
            <person name="Malik S.-B."/>
            <person name="Maier U.G."/>
            <person name="McRose D."/>
            <person name="Mock T."/>
            <person name="Neilson J.A."/>
            <person name="Onodera N.T."/>
            <person name="Poole A.M."/>
            <person name="Pritham E.J."/>
            <person name="Richards T.A."/>
            <person name="Rocap G."/>
            <person name="Roy S.W."/>
            <person name="Sarai C."/>
            <person name="Schaack S."/>
            <person name="Shirato S."/>
            <person name="Slamovits C.H."/>
            <person name="Spencer D.F."/>
            <person name="Suzuki S."/>
            <person name="Worden A.Z."/>
            <person name="Zauner S."/>
            <person name="Barry K."/>
            <person name="Bell C."/>
            <person name="Bharti A.K."/>
            <person name="Crow J.A."/>
            <person name="Grimwood J."/>
            <person name="Kramer R."/>
            <person name="Lindquist E."/>
            <person name="Lucas S."/>
            <person name="Salamov A."/>
            <person name="McFadden G.I."/>
            <person name="Lane C.E."/>
            <person name="Keeling P.J."/>
            <person name="Gray M.W."/>
            <person name="Grigoriev I.V."/>
            <person name="Archibald J.M."/>
        </authorList>
    </citation>
    <scope>NUCLEOTIDE SEQUENCE</scope>
    <source>
        <strain evidence="6">CCMP2712</strain>
    </source>
</reference>
<proteinExistence type="predicted"/>
<name>L1JVU6_GUITC</name>
<dbReference type="Gene3D" id="1.25.40.10">
    <property type="entry name" value="Tetratricopeptide repeat domain"/>
    <property type="match status" value="2"/>
</dbReference>
<dbReference type="GeneID" id="17309300"/>
<feature type="region of interest" description="Disordered" evidence="2">
    <location>
        <begin position="889"/>
        <end position="916"/>
    </location>
</feature>
<reference evidence="5" key="3">
    <citation type="submission" date="2015-06" db="UniProtKB">
        <authorList>
            <consortium name="EnsemblProtists"/>
        </authorList>
    </citation>
    <scope>IDENTIFICATION</scope>
</reference>
<keyword evidence="1" id="KW-0802">TPR repeat</keyword>
<evidence type="ECO:0000256" key="2">
    <source>
        <dbReference type="SAM" id="MobiDB-lite"/>
    </source>
</evidence>
<dbReference type="PROSITE" id="PS50005">
    <property type="entry name" value="TPR"/>
    <property type="match status" value="1"/>
</dbReference>
<dbReference type="OMA" id="HASACRE"/>
<reference evidence="4 6" key="1">
    <citation type="journal article" date="2012" name="Nature">
        <title>Algal genomes reveal evolutionary mosaicism and the fate of nucleomorphs.</title>
        <authorList>
            <consortium name="DOE Joint Genome Institute"/>
            <person name="Curtis B.A."/>
            <person name="Tanifuji G."/>
            <person name="Burki F."/>
            <person name="Gruber A."/>
            <person name="Irimia M."/>
            <person name="Maruyama S."/>
            <person name="Arias M.C."/>
            <person name="Ball S.G."/>
            <person name="Gile G.H."/>
            <person name="Hirakawa Y."/>
            <person name="Hopkins J.F."/>
            <person name="Kuo A."/>
            <person name="Rensing S.A."/>
            <person name="Schmutz J."/>
            <person name="Symeonidi A."/>
            <person name="Elias M."/>
            <person name="Eveleigh R.J."/>
            <person name="Herman E.K."/>
            <person name="Klute M.J."/>
            <person name="Nakayama T."/>
            <person name="Obornik M."/>
            <person name="Reyes-Prieto A."/>
            <person name="Armbrust E.V."/>
            <person name="Aves S.J."/>
            <person name="Beiko R.G."/>
            <person name="Coutinho P."/>
            <person name="Dacks J.B."/>
            <person name="Durnford D.G."/>
            <person name="Fast N.M."/>
            <person name="Green B.R."/>
            <person name="Grisdale C.J."/>
            <person name="Hempel F."/>
            <person name="Henrissat B."/>
            <person name="Hoppner M.P."/>
            <person name="Ishida K."/>
            <person name="Kim E."/>
            <person name="Koreny L."/>
            <person name="Kroth P.G."/>
            <person name="Liu Y."/>
            <person name="Malik S.B."/>
            <person name="Maier U.G."/>
            <person name="McRose D."/>
            <person name="Mock T."/>
            <person name="Neilson J.A."/>
            <person name="Onodera N.T."/>
            <person name="Poole A.M."/>
            <person name="Pritham E.J."/>
            <person name="Richards T.A."/>
            <person name="Rocap G."/>
            <person name="Roy S.W."/>
            <person name="Sarai C."/>
            <person name="Schaack S."/>
            <person name="Shirato S."/>
            <person name="Slamovits C.H."/>
            <person name="Spencer D.F."/>
            <person name="Suzuki S."/>
            <person name="Worden A.Z."/>
            <person name="Zauner S."/>
            <person name="Barry K."/>
            <person name="Bell C."/>
            <person name="Bharti A.K."/>
            <person name="Crow J.A."/>
            <person name="Grimwood J."/>
            <person name="Kramer R."/>
            <person name="Lindquist E."/>
            <person name="Lucas S."/>
            <person name="Salamov A."/>
            <person name="McFadden G.I."/>
            <person name="Lane C.E."/>
            <person name="Keeling P.J."/>
            <person name="Gray M.W."/>
            <person name="Grigoriev I.V."/>
            <person name="Archibald J.M."/>
        </authorList>
    </citation>
    <scope>NUCLEOTIDE SEQUENCE</scope>
    <source>
        <strain evidence="4 6">CCMP2712</strain>
    </source>
</reference>
<dbReference type="Pfam" id="PF12770">
    <property type="entry name" value="CHAT"/>
    <property type="match status" value="1"/>
</dbReference>
<feature type="domain" description="CHAT" evidence="3">
    <location>
        <begin position="613"/>
        <end position="925"/>
    </location>
</feature>
<dbReference type="STRING" id="905079.L1JVU6"/>
<dbReference type="Pfam" id="PF13181">
    <property type="entry name" value="TPR_8"/>
    <property type="match status" value="1"/>
</dbReference>
<feature type="repeat" description="TPR" evidence="1">
    <location>
        <begin position="416"/>
        <end position="449"/>
    </location>
</feature>
<dbReference type="InterPro" id="IPR024983">
    <property type="entry name" value="CHAT_dom"/>
</dbReference>
<dbReference type="PANTHER" id="PTHR10098:SF108">
    <property type="entry name" value="TETRATRICOPEPTIDE REPEAT PROTEIN 28"/>
    <property type="match status" value="1"/>
</dbReference>
<dbReference type="AlphaFoldDB" id="L1JVU6"/>
<dbReference type="Proteomes" id="UP000011087">
    <property type="component" value="Unassembled WGS sequence"/>
</dbReference>
<dbReference type="PaxDb" id="55529-EKX52706"/>